<dbReference type="AlphaFoldDB" id="A0AA41QAX4"/>
<dbReference type="RefSeq" id="WP_235058201.1">
    <property type="nucleotide sequence ID" value="NZ_JAKFHA010000049.1"/>
</dbReference>
<dbReference type="Gene3D" id="3.40.50.720">
    <property type="entry name" value="NAD(P)-binding Rossmann-like Domain"/>
    <property type="match status" value="1"/>
</dbReference>
<organism evidence="5 6">
    <name type="scientific">Yinghuangia soli</name>
    <dbReference type="NCBI Taxonomy" id="2908204"/>
    <lineage>
        <taxon>Bacteria</taxon>
        <taxon>Bacillati</taxon>
        <taxon>Actinomycetota</taxon>
        <taxon>Actinomycetes</taxon>
        <taxon>Kitasatosporales</taxon>
        <taxon>Streptomycetaceae</taxon>
        <taxon>Yinghuangia</taxon>
    </lineage>
</organism>
<dbReference type="InterPro" id="IPR036291">
    <property type="entry name" value="NAD(P)-bd_dom_sf"/>
</dbReference>
<gene>
    <name evidence="5" type="ORF">LZ495_40275</name>
</gene>
<dbReference type="PANTHER" id="PTHR44196:SF1">
    <property type="entry name" value="DEHYDROGENASE_REDUCTASE SDR FAMILY MEMBER 7B"/>
    <property type="match status" value="1"/>
</dbReference>
<dbReference type="PRINTS" id="PR00080">
    <property type="entry name" value="SDRFAMILY"/>
</dbReference>
<dbReference type="PROSITE" id="PS00061">
    <property type="entry name" value="ADH_SHORT"/>
    <property type="match status" value="1"/>
</dbReference>
<sequence length="334" mass="34731">MATTPVHIPAALRRTPVWFRGRTALVTGGSRGLGLLIARELAAAGARVAICARDKAELGRAADQIENATGHRPAVFVCDLGEPDRVDELVADLGEHFGDLDALVNNAGIISVAPLEALTPEQFQSAMDVMFLGPMRLTLALLPGLRARDQARIANVTSLGGRIAAPHLLPYACAKFAAVGFSEGLRAETAGTGIAVTTVVPGLMRTGSHRAARFGGRAEREYAWFAAAASMPLLSMDAERAARAIVRAAARGRAELVLTPAAKAAVLAHGVAPATTGRFMALAARALPDAPPEAPAGEDLPGIVARAGGTAAWVRKATVLGERAARRFNEPRAT</sequence>
<evidence type="ECO:0000256" key="3">
    <source>
        <dbReference type="RuleBase" id="RU000363"/>
    </source>
</evidence>
<protein>
    <submittedName>
        <fullName evidence="5">SDR family oxidoreductase</fullName>
    </submittedName>
</protein>
<reference evidence="5" key="1">
    <citation type="submission" date="2022-01" db="EMBL/GenBank/DDBJ databases">
        <title>Genome-Based Taxonomic Classification of the Phylum Actinobacteria.</title>
        <authorList>
            <person name="Gao Y."/>
        </authorList>
    </citation>
    <scope>NUCLEOTIDE SEQUENCE</scope>
    <source>
        <strain evidence="5">KLBMP 8922</strain>
    </source>
</reference>
<evidence type="ECO:0000256" key="1">
    <source>
        <dbReference type="ARBA" id="ARBA00006484"/>
    </source>
</evidence>
<dbReference type="InterPro" id="IPR020904">
    <property type="entry name" value="Sc_DH/Rdtase_CS"/>
</dbReference>
<dbReference type="SUPFAM" id="SSF51735">
    <property type="entry name" value="NAD(P)-binding Rossmann-fold domains"/>
    <property type="match status" value="1"/>
</dbReference>
<dbReference type="GO" id="GO:0016491">
    <property type="term" value="F:oxidoreductase activity"/>
    <property type="evidence" value="ECO:0007669"/>
    <property type="project" value="UniProtKB-KW"/>
</dbReference>
<evidence type="ECO:0000256" key="2">
    <source>
        <dbReference type="ARBA" id="ARBA00023002"/>
    </source>
</evidence>
<dbReference type="PRINTS" id="PR00081">
    <property type="entry name" value="GDHRDH"/>
</dbReference>
<dbReference type="Proteomes" id="UP001165378">
    <property type="component" value="Unassembled WGS sequence"/>
</dbReference>
<dbReference type="Pfam" id="PF00106">
    <property type="entry name" value="adh_short"/>
    <property type="match status" value="1"/>
</dbReference>
<evidence type="ECO:0000259" key="4">
    <source>
        <dbReference type="SMART" id="SM00822"/>
    </source>
</evidence>
<dbReference type="PANTHER" id="PTHR44196">
    <property type="entry name" value="DEHYDROGENASE/REDUCTASE SDR FAMILY MEMBER 7B"/>
    <property type="match status" value="1"/>
</dbReference>
<dbReference type="InterPro" id="IPR002347">
    <property type="entry name" value="SDR_fam"/>
</dbReference>
<comment type="similarity">
    <text evidence="1 3">Belongs to the short-chain dehydrogenases/reductases (SDR) family.</text>
</comment>
<keyword evidence="2" id="KW-0560">Oxidoreductase</keyword>
<dbReference type="EMBL" id="JAKFHA010000049">
    <property type="protein sequence ID" value="MCF2533427.1"/>
    <property type="molecule type" value="Genomic_DNA"/>
</dbReference>
<evidence type="ECO:0000313" key="6">
    <source>
        <dbReference type="Proteomes" id="UP001165378"/>
    </source>
</evidence>
<name>A0AA41QAX4_9ACTN</name>
<keyword evidence="6" id="KW-1185">Reference proteome</keyword>
<proteinExistence type="inferred from homology"/>
<feature type="domain" description="Ketoreductase" evidence="4">
    <location>
        <begin position="22"/>
        <end position="207"/>
    </location>
</feature>
<dbReference type="GO" id="GO:0016020">
    <property type="term" value="C:membrane"/>
    <property type="evidence" value="ECO:0007669"/>
    <property type="project" value="TreeGrafter"/>
</dbReference>
<dbReference type="InterPro" id="IPR057326">
    <property type="entry name" value="KR_dom"/>
</dbReference>
<dbReference type="CDD" id="cd05233">
    <property type="entry name" value="SDR_c"/>
    <property type="match status" value="1"/>
</dbReference>
<accession>A0AA41QAX4</accession>
<comment type="caution">
    <text evidence="5">The sequence shown here is derived from an EMBL/GenBank/DDBJ whole genome shotgun (WGS) entry which is preliminary data.</text>
</comment>
<dbReference type="SMART" id="SM00822">
    <property type="entry name" value="PKS_KR"/>
    <property type="match status" value="1"/>
</dbReference>
<evidence type="ECO:0000313" key="5">
    <source>
        <dbReference type="EMBL" id="MCF2533427.1"/>
    </source>
</evidence>